<sequence length="196" mass="21007">MYEGTPDRVTPSPLITRARPAFFLMARPTGSADTLPASIGEPDVFYSEAQALDALDIHFAWCAARFDADVVDTAQWYLQSAMVGPRIATALGEVYLATDTETGEVNAAAGAFLTESEVVHWAPFVDAVAPRIPNSRVASADLADGSIPGSTSKAGPGRLRLAYRGDAEVSFSQVWFAPMDSTRVYPKRIHIGDDAL</sequence>
<organism evidence="1 2">
    <name type="scientific">Gordonia jacobaea</name>
    <dbReference type="NCBI Taxonomy" id="122202"/>
    <lineage>
        <taxon>Bacteria</taxon>
        <taxon>Bacillati</taxon>
        <taxon>Actinomycetota</taxon>
        <taxon>Actinomycetes</taxon>
        <taxon>Mycobacteriales</taxon>
        <taxon>Gordoniaceae</taxon>
        <taxon>Gordonia</taxon>
    </lineage>
</organism>
<dbReference type="EMBL" id="LDTZ01000022">
    <property type="protein sequence ID" value="KNA89803.1"/>
    <property type="molecule type" value="Genomic_DNA"/>
</dbReference>
<name>A0ABR5I873_9ACTN</name>
<comment type="caution">
    <text evidence="1">The sequence shown here is derived from an EMBL/GenBank/DDBJ whole genome shotgun (WGS) entry which is preliminary data.</text>
</comment>
<gene>
    <name evidence="1" type="ORF">ABW18_19180</name>
</gene>
<dbReference type="Proteomes" id="UP000037247">
    <property type="component" value="Unassembled WGS sequence"/>
</dbReference>
<protein>
    <submittedName>
        <fullName evidence="1">Uncharacterized protein</fullName>
    </submittedName>
</protein>
<keyword evidence="2" id="KW-1185">Reference proteome</keyword>
<reference evidence="1 2" key="1">
    <citation type="submission" date="2015-05" db="EMBL/GenBank/DDBJ databases">
        <title>Draft genome sequence of the bacterium Gordonia jacobaea a new member of the Gordonia genus.</title>
        <authorList>
            <person name="Jimenez-Galisteo G."/>
            <person name="Dominguez A."/>
            <person name="Munoz E."/>
            <person name="Vinas M."/>
        </authorList>
    </citation>
    <scope>NUCLEOTIDE SEQUENCE [LARGE SCALE GENOMIC DNA]</scope>
    <source>
        <strain evidence="2">mv1</strain>
    </source>
</reference>
<proteinExistence type="predicted"/>
<dbReference type="RefSeq" id="WP_049700585.1">
    <property type="nucleotide sequence ID" value="NZ_JAQDQF010000004.1"/>
</dbReference>
<accession>A0ABR5I873</accession>
<evidence type="ECO:0000313" key="2">
    <source>
        <dbReference type="Proteomes" id="UP000037247"/>
    </source>
</evidence>
<evidence type="ECO:0000313" key="1">
    <source>
        <dbReference type="EMBL" id="KNA89803.1"/>
    </source>
</evidence>